<name>A0A926EBZ1_9FIRM</name>
<comment type="caution">
    <text evidence="1">The sequence shown here is derived from an EMBL/GenBank/DDBJ whole genome shotgun (WGS) entry which is preliminary data.</text>
</comment>
<evidence type="ECO:0000313" key="2">
    <source>
        <dbReference type="Proteomes" id="UP000655830"/>
    </source>
</evidence>
<keyword evidence="2" id="KW-1185">Reference proteome</keyword>
<accession>A0A926EBZ1</accession>
<organism evidence="1 2">
    <name type="scientific">Zhenhengia yiwuensis</name>
    <dbReference type="NCBI Taxonomy" id="2763666"/>
    <lineage>
        <taxon>Bacteria</taxon>
        <taxon>Bacillati</taxon>
        <taxon>Bacillota</taxon>
        <taxon>Clostridia</taxon>
        <taxon>Lachnospirales</taxon>
        <taxon>Lachnospiraceae</taxon>
        <taxon>Zhenhengia</taxon>
    </lineage>
</organism>
<dbReference type="Proteomes" id="UP000655830">
    <property type="component" value="Unassembled WGS sequence"/>
</dbReference>
<dbReference type="EMBL" id="JACRSY010000002">
    <property type="protein sequence ID" value="MBC8578171.1"/>
    <property type="molecule type" value="Genomic_DNA"/>
</dbReference>
<sequence length="62" mass="7001">MEFVLMTILVIVIALAIIIYPKKDTFIDKVKLKGSFKSFELEISAKQKNCPPVTKDSSNLDK</sequence>
<dbReference type="AlphaFoldDB" id="A0A926EBZ1"/>
<proteinExistence type="predicted"/>
<reference evidence="1" key="1">
    <citation type="submission" date="2020-08" db="EMBL/GenBank/DDBJ databases">
        <title>Genome public.</title>
        <authorList>
            <person name="Liu C."/>
            <person name="Sun Q."/>
        </authorList>
    </citation>
    <scope>NUCLEOTIDE SEQUENCE</scope>
    <source>
        <strain evidence="1">NSJ-12</strain>
    </source>
</reference>
<evidence type="ECO:0000313" key="1">
    <source>
        <dbReference type="EMBL" id="MBC8578171.1"/>
    </source>
</evidence>
<gene>
    <name evidence="1" type="ORF">H8718_01270</name>
</gene>
<dbReference type="RefSeq" id="WP_249331236.1">
    <property type="nucleotide sequence ID" value="NZ_JACRSY010000002.1"/>
</dbReference>
<protein>
    <submittedName>
        <fullName evidence="1">Uncharacterized protein</fullName>
    </submittedName>
</protein>